<dbReference type="GeneID" id="112689818"/>
<dbReference type="CDD" id="cd03784">
    <property type="entry name" value="GT1_Gtf-like"/>
    <property type="match status" value="1"/>
</dbReference>
<reference evidence="13" key="1">
    <citation type="submission" date="2025-08" db="UniProtKB">
        <authorList>
            <consortium name="RefSeq"/>
        </authorList>
    </citation>
    <scope>IDENTIFICATION</scope>
    <source>
        <tissue evidence="13">Whole body</tissue>
    </source>
</reference>
<evidence type="ECO:0000256" key="5">
    <source>
        <dbReference type="ARBA" id="ARBA00022692"/>
    </source>
</evidence>
<dbReference type="Proteomes" id="UP000694846">
    <property type="component" value="Unplaced"/>
</dbReference>
<keyword evidence="8 11" id="KW-0472">Membrane</keyword>
<dbReference type="FunFam" id="3.40.50.2000:FF:000050">
    <property type="entry name" value="UDP-glucuronosyltransferase"/>
    <property type="match status" value="1"/>
</dbReference>
<keyword evidence="5 11" id="KW-0812">Transmembrane</keyword>
<keyword evidence="9" id="KW-0325">Glycoprotein</keyword>
<feature type="transmembrane region" description="Helical" evidence="11">
    <location>
        <begin position="392"/>
        <end position="419"/>
    </location>
</feature>
<feature type="transmembrane region" description="Helical" evidence="11">
    <location>
        <begin position="111"/>
        <end position="129"/>
    </location>
</feature>
<keyword evidence="7 11" id="KW-1133">Transmembrane helix</keyword>
<dbReference type="GO" id="GO:0005783">
    <property type="term" value="C:endoplasmic reticulum"/>
    <property type="evidence" value="ECO:0007669"/>
    <property type="project" value="UniProtKB-SubCell"/>
</dbReference>
<dbReference type="PANTHER" id="PTHR48043:SF159">
    <property type="entry name" value="EG:EG0003.4 PROTEIN-RELATED"/>
    <property type="match status" value="1"/>
</dbReference>
<dbReference type="InterPro" id="IPR050271">
    <property type="entry name" value="UDP-glycosyltransferase"/>
</dbReference>
<evidence type="ECO:0000256" key="6">
    <source>
        <dbReference type="ARBA" id="ARBA00022824"/>
    </source>
</evidence>
<protein>
    <submittedName>
        <fullName evidence="13">UDP-glucuronosyltransferase 2C1-like isoform X1</fullName>
    </submittedName>
</protein>
<evidence type="ECO:0000256" key="2">
    <source>
        <dbReference type="ARBA" id="ARBA00009995"/>
    </source>
</evidence>
<evidence type="ECO:0000256" key="8">
    <source>
        <dbReference type="ARBA" id="ARBA00023136"/>
    </source>
</evidence>
<keyword evidence="6" id="KW-0256">Endoplasmic reticulum</keyword>
<gene>
    <name evidence="13" type="primary">LOC112689818</name>
</gene>
<sequence length="443" mass="51870">MKHNFEYLNPFIILIVNLYLAPQRILQTLNNTKVKEFIYSDNYHFDVVLFDNIYQHCFVTLGHKFGAHVIQLFSTPPIAFFSQWHSQPFNPSFIPDPNSGYTNYMSFVTRLINFLSTLLQFILYSIFYMPKQNEIMFKYFNYTGWENRPSIEEMTKNISLSLINTHFTIGTVKPLVPNIKEVAGMHLKPALKLLKGLQELMDNLTDGVVYISFGSVITPTQLLKYQLKVFMRQLGQIKQNVLWEWESNDLPKLPSNVIVNKSFPQKDILGHLNCVLFTPHSDSILNTEEAIYYGVPMLTISVFEDQQYNSIMMESKGATLRIKYADLTEHLFRNSLHKILNNASFKENAIKLSKLFHDQPMKPLDLAVYWVEYVISHNGAHHLKTAGNQLNWFQFMLIDVIFEFIIFILIFIFILYYILEKMYKTFMESDESDTDTDNNKKKE</sequence>
<evidence type="ECO:0000256" key="10">
    <source>
        <dbReference type="ARBA" id="ARBA00046288"/>
    </source>
</evidence>
<comment type="similarity">
    <text evidence="2">Belongs to the UDP-glycosyltransferase family.</text>
</comment>
<dbReference type="GO" id="GO:0008194">
    <property type="term" value="F:UDP-glycosyltransferase activity"/>
    <property type="evidence" value="ECO:0007669"/>
    <property type="project" value="InterPro"/>
</dbReference>
<accession>A0A8B8G8B3</accession>
<evidence type="ECO:0000256" key="9">
    <source>
        <dbReference type="ARBA" id="ARBA00023180"/>
    </source>
</evidence>
<dbReference type="PANTHER" id="PTHR48043">
    <property type="entry name" value="EG:EG0003.4 PROTEIN-RELATED"/>
    <property type="match status" value="1"/>
</dbReference>
<keyword evidence="12" id="KW-1185">Reference proteome</keyword>
<keyword evidence="3" id="KW-0328">Glycosyltransferase</keyword>
<comment type="subcellular location">
    <subcellularLocation>
        <location evidence="10">Endomembrane system</location>
        <topology evidence="10">Single-pass type I membrane protein</topology>
    </subcellularLocation>
    <subcellularLocation>
        <location evidence="1">Endoplasmic reticulum</location>
    </subcellularLocation>
</comment>
<dbReference type="Pfam" id="PF00201">
    <property type="entry name" value="UDPGT"/>
    <property type="match status" value="1"/>
</dbReference>
<dbReference type="Gene3D" id="3.40.50.2000">
    <property type="entry name" value="Glycogen Phosphorylase B"/>
    <property type="match status" value="1"/>
</dbReference>
<dbReference type="SUPFAM" id="SSF53756">
    <property type="entry name" value="UDP-Glycosyltransferase/glycogen phosphorylase"/>
    <property type="match status" value="1"/>
</dbReference>
<keyword evidence="4" id="KW-0808">Transferase</keyword>
<dbReference type="OrthoDB" id="5835829at2759"/>
<evidence type="ECO:0000256" key="3">
    <source>
        <dbReference type="ARBA" id="ARBA00022676"/>
    </source>
</evidence>
<proteinExistence type="inferred from homology"/>
<evidence type="ECO:0000256" key="7">
    <source>
        <dbReference type="ARBA" id="ARBA00022989"/>
    </source>
</evidence>
<evidence type="ECO:0000256" key="4">
    <source>
        <dbReference type="ARBA" id="ARBA00022679"/>
    </source>
</evidence>
<evidence type="ECO:0000256" key="1">
    <source>
        <dbReference type="ARBA" id="ARBA00004240"/>
    </source>
</evidence>
<organism evidence="12 13">
    <name type="scientific">Sipha flava</name>
    <name type="common">yellow sugarcane aphid</name>
    <dbReference type="NCBI Taxonomy" id="143950"/>
    <lineage>
        <taxon>Eukaryota</taxon>
        <taxon>Metazoa</taxon>
        <taxon>Ecdysozoa</taxon>
        <taxon>Arthropoda</taxon>
        <taxon>Hexapoda</taxon>
        <taxon>Insecta</taxon>
        <taxon>Pterygota</taxon>
        <taxon>Neoptera</taxon>
        <taxon>Paraneoptera</taxon>
        <taxon>Hemiptera</taxon>
        <taxon>Sternorrhyncha</taxon>
        <taxon>Aphidomorpha</taxon>
        <taxon>Aphidoidea</taxon>
        <taxon>Aphididae</taxon>
        <taxon>Sipha</taxon>
    </lineage>
</organism>
<evidence type="ECO:0000313" key="12">
    <source>
        <dbReference type="Proteomes" id="UP000694846"/>
    </source>
</evidence>
<dbReference type="InterPro" id="IPR002213">
    <property type="entry name" value="UDP_glucos_trans"/>
</dbReference>
<evidence type="ECO:0000313" key="13">
    <source>
        <dbReference type="RefSeq" id="XP_025419464.1"/>
    </source>
</evidence>
<evidence type="ECO:0000256" key="11">
    <source>
        <dbReference type="SAM" id="Phobius"/>
    </source>
</evidence>
<name>A0A8B8G8B3_9HEMI</name>
<dbReference type="RefSeq" id="XP_025419464.1">
    <property type="nucleotide sequence ID" value="XM_025563679.1"/>
</dbReference>
<dbReference type="AlphaFoldDB" id="A0A8B8G8B3"/>